<dbReference type="InterPro" id="IPR017850">
    <property type="entry name" value="Alkaline_phosphatase_core_sf"/>
</dbReference>
<dbReference type="Gene3D" id="3.40.720.10">
    <property type="entry name" value="Alkaline Phosphatase, subunit A"/>
    <property type="match status" value="1"/>
</dbReference>
<dbReference type="SUPFAM" id="SSF53649">
    <property type="entry name" value="Alkaline phosphatase-like"/>
    <property type="match status" value="1"/>
</dbReference>
<dbReference type="RefSeq" id="WP_338008926.1">
    <property type="nucleotide sequence ID" value="NZ_JAOPKB010000015.1"/>
</dbReference>
<feature type="domain" description="Sulfatase N-terminal" evidence="3">
    <location>
        <begin position="10"/>
        <end position="321"/>
    </location>
</feature>
<dbReference type="PANTHER" id="PTHR42693">
    <property type="entry name" value="ARYLSULFATASE FAMILY MEMBER"/>
    <property type="match status" value="1"/>
</dbReference>
<dbReference type="PANTHER" id="PTHR42693:SF53">
    <property type="entry name" value="ENDO-4-O-SULFATASE"/>
    <property type="match status" value="1"/>
</dbReference>
<name>A0ABT2QJF7_9EURY</name>
<evidence type="ECO:0000259" key="3">
    <source>
        <dbReference type="Pfam" id="PF00884"/>
    </source>
</evidence>
<evidence type="ECO:0000256" key="2">
    <source>
        <dbReference type="ARBA" id="ARBA00022801"/>
    </source>
</evidence>
<evidence type="ECO:0000313" key="4">
    <source>
        <dbReference type="EMBL" id="MCU4975054.1"/>
    </source>
</evidence>
<organism evidence="4 5">
    <name type="scientific">Natronoglomus mannanivorans</name>
    <dbReference type="NCBI Taxonomy" id="2979990"/>
    <lineage>
        <taxon>Archaea</taxon>
        <taxon>Methanobacteriati</taxon>
        <taxon>Methanobacteriota</taxon>
        <taxon>Stenosarchaea group</taxon>
        <taxon>Halobacteria</taxon>
        <taxon>Halobacteriales</taxon>
        <taxon>Natrialbaceae</taxon>
        <taxon>Natronoglomus</taxon>
    </lineage>
</organism>
<gene>
    <name evidence="4" type="ORF">OB955_20330</name>
</gene>
<evidence type="ECO:0000313" key="5">
    <source>
        <dbReference type="Proteomes" id="UP001320972"/>
    </source>
</evidence>
<protein>
    <submittedName>
        <fullName evidence="4">Sulfatase-like hydrolase/transferase</fullName>
    </submittedName>
</protein>
<sequence>MSPSSVRTEPNVIVLLTDQQRWDTLGAYGCPMDITPTLDSLANDGTVLRQAITTQPSCGPFRASFHTGKFATETGVWRNSIPLSSNETTLAHRFKDGGYDVGFIGNWHISGSFDEPVPEERRGGYTDFWAGADVPEFTTHPTEGKLFDSNNDPIRFEGYRADAFTEYAIEAIESLSEPFFLIVSYLEPHNQNDMGSFIPPDGYAERHTNNPYVPPDLQNRPGNWYQELPNYYGIIERLDECISRLIETLNVKNIRDETILTFTSDHGCHFRTRPGEYKCTPHESAVRVPTILSGPGFDSGNDIDEVTSLIDLPPTLLDAAGLEVPSEMHGTSLLPARRGGTIDEDRDAFIQISSSQIGRAIRTDRWKYAIAAPSPTGWRGGNGQQSSERYVERYLYDLFRDPEESVNLAGRSDYRDTRVDLQNRLKEYIQNIEGEDPEIENLENGY</sequence>
<reference evidence="4 5" key="1">
    <citation type="submission" date="2022-09" db="EMBL/GenBank/DDBJ databases">
        <title>Enrichment on poylsaccharides allowed isolation of novel metabolic and taxonomic groups of Haloarchaea.</title>
        <authorList>
            <person name="Sorokin D.Y."/>
            <person name="Elcheninov A.G."/>
            <person name="Khizhniak T.V."/>
            <person name="Kolganova T.V."/>
            <person name="Kublanov I.V."/>
        </authorList>
    </citation>
    <scope>NUCLEOTIDE SEQUENCE [LARGE SCALE GENOMIC DNA]</scope>
    <source>
        <strain evidence="4 5">AArc-m2/3/4</strain>
    </source>
</reference>
<evidence type="ECO:0000256" key="1">
    <source>
        <dbReference type="ARBA" id="ARBA00008779"/>
    </source>
</evidence>
<dbReference type="InterPro" id="IPR000917">
    <property type="entry name" value="Sulfatase_N"/>
</dbReference>
<dbReference type="Pfam" id="PF00884">
    <property type="entry name" value="Sulfatase"/>
    <property type="match status" value="1"/>
</dbReference>
<dbReference type="InterPro" id="IPR050738">
    <property type="entry name" value="Sulfatase"/>
</dbReference>
<keyword evidence="2" id="KW-0378">Hydrolase</keyword>
<accession>A0ABT2QJF7</accession>
<dbReference type="EMBL" id="JAOPKB010000015">
    <property type="protein sequence ID" value="MCU4975054.1"/>
    <property type="molecule type" value="Genomic_DNA"/>
</dbReference>
<comment type="caution">
    <text evidence="4">The sequence shown here is derived from an EMBL/GenBank/DDBJ whole genome shotgun (WGS) entry which is preliminary data.</text>
</comment>
<dbReference type="Gene3D" id="3.30.1120.10">
    <property type="match status" value="1"/>
</dbReference>
<proteinExistence type="inferred from homology"/>
<comment type="similarity">
    <text evidence="1">Belongs to the sulfatase family.</text>
</comment>
<dbReference type="Proteomes" id="UP001320972">
    <property type="component" value="Unassembled WGS sequence"/>
</dbReference>
<keyword evidence="5" id="KW-1185">Reference proteome</keyword>